<dbReference type="Proteomes" id="UP000198287">
    <property type="component" value="Unassembled WGS sequence"/>
</dbReference>
<sequence length="295" mass="34046">MTLLIEDFENTISKFGDQSAEYTEDEEQALKEIFELIDNDDEMQPWRKYAQRSLVIVGLRACNLDAKLAFKTMQKLQVHATQTYPELFAQIDPLNLEPIIRKKLFQVVKRPVDEGPAVVVFRVKNWKPSECNIEQLALTGALYIYTVAKMSPEIQRTGMIVIGDVSGFRLTHARQASVDLLMKAIRLYSTIPPMVKGLVAINSLALFEHTYNIFKWVLPDDLRKLIHITKSDMSHISNLMEPERLPKEFWGTMPDEDAYIDGIEDVIMEDPQLFLLIKHLQDEILNLNNIRLKKK</sequence>
<protein>
    <submittedName>
        <fullName evidence="2">Retinaldehyde-binding protein 1</fullName>
    </submittedName>
</protein>
<dbReference type="GO" id="GO:1902936">
    <property type="term" value="F:phosphatidylinositol bisphosphate binding"/>
    <property type="evidence" value="ECO:0007669"/>
    <property type="project" value="TreeGrafter"/>
</dbReference>
<dbReference type="PANTHER" id="PTHR10174">
    <property type="entry name" value="ALPHA-TOCOPHEROL TRANSFER PROTEIN-RELATED"/>
    <property type="match status" value="1"/>
</dbReference>
<gene>
    <name evidence="2" type="ORF">Fcan01_06703</name>
</gene>
<dbReference type="STRING" id="158441.A0A226EMW5"/>
<reference evidence="2 3" key="1">
    <citation type="submission" date="2015-12" db="EMBL/GenBank/DDBJ databases">
        <title>The genome of Folsomia candida.</title>
        <authorList>
            <person name="Faddeeva A."/>
            <person name="Derks M.F."/>
            <person name="Anvar Y."/>
            <person name="Smit S."/>
            <person name="Van Straalen N."/>
            <person name="Roelofs D."/>
        </authorList>
    </citation>
    <scope>NUCLEOTIDE SEQUENCE [LARGE SCALE GENOMIC DNA]</scope>
    <source>
        <strain evidence="2 3">VU population</strain>
        <tissue evidence="2">Whole body</tissue>
    </source>
</reference>
<dbReference type="PANTHER" id="PTHR10174:SF208">
    <property type="entry name" value="CRAL-TRIO DOMAIN-CONTAINING PROTEIN DDB_G0278031"/>
    <property type="match status" value="1"/>
</dbReference>
<dbReference type="OMA" id="SNLMEPE"/>
<evidence type="ECO:0000313" key="2">
    <source>
        <dbReference type="EMBL" id="OXA58364.1"/>
    </source>
</evidence>
<dbReference type="EMBL" id="LNIX01000003">
    <property type="protein sequence ID" value="OXA58364.1"/>
    <property type="molecule type" value="Genomic_DNA"/>
</dbReference>
<dbReference type="Gene3D" id="3.40.525.10">
    <property type="entry name" value="CRAL-TRIO lipid binding domain"/>
    <property type="match status" value="1"/>
</dbReference>
<proteinExistence type="predicted"/>
<accession>A0A226EMW5</accession>
<evidence type="ECO:0000259" key="1">
    <source>
        <dbReference type="PROSITE" id="PS50191"/>
    </source>
</evidence>
<feature type="domain" description="CRAL-TRIO" evidence="1">
    <location>
        <begin position="96"/>
        <end position="257"/>
    </location>
</feature>
<dbReference type="InterPro" id="IPR036865">
    <property type="entry name" value="CRAL-TRIO_dom_sf"/>
</dbReference>
<dbReference type="GO" id="GO:0016020">
    <property type="term" value="C:membrane"/>
    <property type="evidence" value="ECO:0007669"/>
    <property type="project" value="TreeGrafter"/>
</dbReference>
<dbReference type="OrthoDB" id="75724at2759"/>
<comment type="caution">
    <text evidence="2">The sequence shown here is derived from an EMBL/GenBank/DDBJ whole genome shotgun (WGS) entry which is preliminary data.</text>
</comment>
<organism evidence="2 3">
    <name type="scientific">Folsomia candida</name>
    <name type="common">Springtail</name>
    <dbReference type="NCBI Taxonomy" id="158441"/>
    <lineage>
        <taxon>Eukaryota</taxon>
        <taxon>Metazoa</taxon>
        <taxon>Ecdysozoa</taxon>
        <taxon>Arthropoda</taxon>
        <taxon>Hexapoda</taxon>
        <taxon>Collembola</taxon>
        <taxon>Entomobryomorpha</taxon>
        <taxon>Isotomoidea</taxon>
        <taxon>Isotomidae</taxon>
        <taxon>Proisotominae</taxon>
        <taxon>Folsomia</taxon>
    </lineage>
</organism>
<dbReference type="Pfam" id="PF00650">
    <property type="entry name" value="CRAL_TRIO"/>
    <property type="match status" value="1"/>
</dbReference>
<name>A0A226EMW5_FOLCA</name>
<dbReference type="AlphaFoldDB" id="A0A226EMW5"/>
<dbReference type="InterPro" id="IPR001251">
    <property type="entry name" value="CRAL-TRIO_dom"/>
</dbReference>
<dbReference type="PROSITE" id="PS50191">
    <property type="entry name" value="CRAL_TRIO"/>
    <property type="match status" value="1"/>
</dbReference>
<dbReference type="CDD" id="cd00170">
    <property type="entry name" value="SEC14"/>
    <property type="match status" value="1"/>
</dbReference>
<evidence type="ECO:0000313" key="3">
    <source>
        <dbReference type="Proteomes" id="UP000198287"/>
    </source>
</evidence>
<keyword evidence="3" id="KW-1185">Reference proteome</keyword>
<dbReference type="SUPFAM" id="SSF52087">
    <property type="entry name" value="CRAL/TRIO domain"/>
    <property type="match status" value="1"/>
</dbReference>